<feature type="compositionally biased region" description="Low complexity" evidence="1">
    <location>
        <begin position="72"/>
        <end position="83"/>
    </location>
</feature>
<dbReference type="Proteomes" id="UP000008810">
    <property type="component" value="Chromosome 4"/>
</dbReference>
<name>A0A2K2CM98_BRADI</name>
<evidence type="ECO:0000313" key="2">
    <source>
        <dbReference type="EMBL" id="PNT63154.1"/>
    </source>
</evidence>
<dbReference type="EMBL" id="CM000883">
    <property type="protein sequence ID" value="PNT63154.1"/>
    <property type="molecule type" value="Genomic_DNA"/>
</dbReference>
<dbReference type="Gramene" id="PNT63154">
    <property type="protein sequence ID" value="PNT63154"/>
    <property type="gene ID" value="BRADI_4g12214v3"/>
</dbReference>
<accession>A0A2K2CM98</accession>
<reference evidence="2" key="2">
    <citation type="submission" date="2017-06" db="EMBL/GenBank/DDBJ databases">
        <title>WGS assembly of Brachypodium distachyon.</title>
        <authorList>
            <consortium name="The International Brachypodium Initiative"/>
            <person name="Lucas S."/>
            <person name="Harmon-Smith M."/>
            <person name="Lail K."/>
            <person name="Tice H."/>
            <person name="Grimwood J."/>
            <person name="Bruce D."/>
            <person name="Barry K."/>
            <person name="Shu S."/>
            <person name="Lindquist E."/>
            <person name="Wang M."/>
            <person name="Pitluck S."/>
            <person name="Vogel J.P."/>
            <person name="Garvin D.F."/>
            <person name="Mockler T.C."/>
            <person name="Schmutz J."/>
            <person name="Rokhsar D."/>
            <person name="Bevan M.W."/>
        </authorList>
    </citation>
    <scope>NUCLEOTIDE SEQUENCE</scope>
    <source>
        <strain evidence="2">Bd21</strain>
    </source>
</reference>
<dbReference type="EnsemblPlants" id="PNT63154">
    <property type="protein sequence ID" value="PNT63154"/>
    <property type="gene ID" value="BRADI_4g12214v3"/>
</dbReference>
<proteinExistence type="predicted"/>
<sequence>MFRYPTSPKKRLAFIPHFPFPTDDGRRLLLLLRLRPPPPRPVVPLLWPQQAPPAPPLVSAAVPHLQRRPSSPALHLPRPARLPVATLAKS</sequence>
<evidence type="ECO:0000313" key="4">
    <source>
        <dbReference type="Proteomes" id="UP000008810"/>
    </source>
</evidence>
<gene>
    <name evidence="2" type="ORF">BRADI_4g12214v3</name>
</gene>
<evidence type="ECO:0000313" key="3">
    <source>
        <dbReference type="EnsemblPlants" id="PNT63154"/>
    </source>
</evidence>
<keyword evidence="4" id="KW-1185">Reference proteome</keyword>
<reference evidence="2 3" key="1">
    <citation type="journal article" date="2010" name="Nature">
        <title>Genome sequencing and analysis of the model grass Brachypodium distachyon.</title>
        <authorList>
            <consortium name="International Brachypodium Initiative"/>
        </authorList>
    </citation>
    <scope>NUCLEOTIDE SEQUENCE [LARGE SCALE GENOMIC DNA]</scope>
    <source>
        <strain evidence="2 3">Bd21</strain>
    </source>
</reference>
<feature type="region of interest" description="Disordered" evidence="1">
    <location>
        <begin position="66"/>
        <end position="90"/>
    </location>
</feature>
<reference evidence="3" key="3">
    <citation type="submission" date="2018-08" db="UniProtKB">
        <authorList>
            <consortium name="EnsemblPlants"/>
        </authorList>
    </citation>
    <scope>IDENTIFICATION</scope>
    <source>
        <strain evidence="3">cv. Bd21</strain>
    </source>
</reference>
<dbReference type="InParanoid" id="A0A2K2CM98"/>
<dbReference type="AlphaFoldDB" id="A0A2K2CM98"/>
<evidence type="ECO:0000256" key="1">
    <source>
        <dbReference type="SAM" id="MobiDB-lite"/>
    </source>
</evidence>
<organism evidence="2">
    <name type="scientific">Brachypodium distachyon</name>
    <name type="common">Purple false brome</name>
    <name type="synonym">Trachynia distachya</name>
    <dbReference type="NCBI Taxonomy" id="15368"/>
    <lineage>
        <taxon>Eukaryota</taxon>
        <taxon>Viridiplantae</taxon>
        <taxon>Streptophyta</taxon>
        <taxon>Embryophyta</taxon>
        <taxon>Tracheophyta</taxon>
        <taxon>Spermatophyta</taxon>
        <taxon>Magnoliopsida</taxon>
        <taxon>Liliopsida</taxon>
        <taxon>Poales</taxon>
        <taxon>Poaceae</taxon>
        <taxon>BOP clade</taxon>
        <taxon>Pooideae</taxon>
        <taxon>Stipodae</taxon>
        <taxon>Brachypodieae</taxon>
        <taxon>Brachypodium</taxon>
    </lineage>
</organism>
<protein>
    <submittedName>
        <fullName evidence="2 3">Uncharacterized protein</fullName>
    </submittedName>
</protein>